<name>A0A2N4SY37_9MICC</name>
<dbReference type="Proteomes" id="UP000234632">
    <property type="component" value="Unassembled WGS sequence"/>
</dbReference>
<dbReference type="GO" id="GO:0003984">
    <property type="term" value="F:acetolactate synthase activity"/>
    <property type="evidence" value="ECO:0007669"/>
    <property type="project" value="TreeGrafter"/>
</dbReference>
<dbReference type="SUPFAM" id="SSF52518">
    <property type="entry name" value="Thiamin diphosphate-binding fold (THDP-binding)"/>
    <property type="match status" value="1"/>
</dbReference>
<gene>
    <name evidence="3" type="ORF">AUQ48_16385</name>
</gene>
<dbReference type="InterPro" id="IPR029061">
    <property type="entry name" value="THDP-binding"/>
</dbReference>
<dbReference type="GO" id="GO:0000287">
    <property type="term" value="F:magnesium ion binding"/>
    <property type="evidence" value="ECO:0007669"/>
    <property type="project" value="UniProtKB-ARBA"/>
</dbReference>
<dbReference type="GO" id="GO:0005948">
    <property type="term" value="C:acetolactate synthase complex"/>
    <property type="evidence" value="ECO:0007669"/>
    <property type="project" value="TreeGrafter"/>
</dbReference>
<dbReference type="PANTHER" id="PTHR18968">
    <property type="entry name" value="THIAMINE PYROPHOSPHATE ENZYMES"/>
    <property type="match status" value="1"/>
</dbReference>
<evidence type="ECO:0000313" key="3">
    <source>
        <dbReference type="EMBL" id="PLC10892.1"/>
    </source>
</evidence>
<dbReference type="EMBL" id="LOMZ01000002">
    <property type="protein sequence ID" value="PLC10892.1"/>
    <property type="molecule type" value="Genomic_DNA"/>
</dbReference>
<dbReference type="GO" id="GO:0030976">
    <property type="term" value="F:thiamine pyrophosphate binding"/>
    <property type="evidence" value="ECO:0007669"/>
    <property type="project" value="InterPro"/>
</dbReference>
<reference evidence="3 4" key="1">
    <citation type="submission" date="2015-12" db="EMBL/GenBank/DDBJ databases">
        <authorList>
            <person name="Shamseldin A."/>
            <person name="Moawad H."/>
            <person name="Abd El-Rahim W.M."/>
            <person name="Sadowsky M.J."/>
        </authorList>
    </citation>
    <scope>NUCLEOTIDE SEQUENCE [LARGE SCALE GENOMIC DNA]</scope>
    <source>
        <strain evidence="3 4">S43</strain>
    </source>
</reference>
<protein>
    <recommendedName>
        <fullName evidence="2">Thiamine pyrophosphate enzyme TPP-binding domain-containing protein</fullName>
    </recommendedName>
</protein>
<dbReference type="InterPro" id="IPR011766">
    <property type="entry name" value="TPP_enzyme_TPP-bd"/>
</dbReference>
<dbReference type="Gene3D" id="3.40.50.970">
    <property type="match status" value="1"/>
</dbReference>
<dbReference type="GO" id="GO:0050660">
    <property type="term" value="F:flavin adenine dinucleotide binding"/>
    <property type="evidence" value="ECO:0007669"/>
    <property type="project" value="TreeGrafter"/>
</dbReference>
<feature type="domain" description="Thiamine pyrophosphate enzyme TPP-binding" evidence="2">
    <location>
        <begin position="2"/>
        <end position="128"/>
    </location>
</feature>
<dbReference type="Pfam" id="PF02775">
    <property type="entry name" value="TPP_enzyme_C"/>
    <property type="match status" value="1"/>
</dbReference>
<dbReference type="PANTHER" id="PTHR18968:SF13">
    <property type="entry name" value="ACETOLACTATE SYNTHASE CATALYTIC SUBUNIT, MITOCHONDRIAL"/>
    <property type="match status" value="1"/>
</dbReference>
<dbReference type="GO" id="GO:0009099">
    <property type="term" value="P:L-valine biosynthetic process"/>
    <property type="evidence" value="ECO:0007669"/>
    <property type="project" value="TreeGrafter"/>
</dbReference>
<comment type="similarity">
    <text evidence="1">Belongs to the TPP enzyme family.</text>
</comment>
<dbReference type="InterPro" id="IPR045229">
    <property type="entry name" value="TPP_enz"/>
</dbReference>
<dbReference type="AlphaFoldDB" id="A0A2N4SY37"/>
<sequence>MTIGAALALKGSDRIAVSVLGDGDYMMGVQALWTAAHDDIPFLAVVANNRSYFNDEVHQEKVALARDRDVSRKWIGQRIDEPAPDLAAMARAQGLEGLGPIRDLADLPDALDEALKMVKSGRGVVVDVVVSPGYNSDMKAGLVREP</sequence>
<evidence type="ECO:0000256" key="1">
    <source>
        <dbReference type="ARBA" id="ARBA00007812"/>
    </source>
</evidence>
<evidence type="ECO:0000313" key="4">
    <source>
        <dbReference type="Proteomes" id="UP000234632"/>
    </source>
</evidence>
<proteinExistence type="inferred from homology"/>
<evidence type="ECO:0000259" key="2">
    <source>
        <dbReference type="Pfam" id="PF02775"/>
    </source>
</evidence>
<dbReference type="GO" id="GO:0009097">
    <property type="term" value="P:isoleucine biosynthetic process"/>
    <property type="evidence" value="ECO:0007669"/>
    <property type="project" value="TreeGrafter"/>
</dbReference>
<organism evidence="3 4">
    <name type="scientific">Kocuria flava</name>
    <dbReference type="NCBI Taxonomy" id="446860"/>
    <lineage>
        <taxon>Bacteria</taxon>
        <taxon>Bacillati</taxon>
        <taxon>Actinomycetota</taxon>
        <taxon>Actinomycetes</taxon>
        <taxon>Micrococcales</taxon>
        <taxon>Micrococcaceae</taxon>
        <taxon>Kocuria</taxon>
    </lineage>
</organism>
<accession>A0A2N4SY37</accession>
<comment type="caution">
    <text evidence="3">The sequence shown here is derived from an EMBL/GenBank/DDBJ whole genome shotgun (WGS) entry which is preliminary data.</text>
</comment>